<accession>A0A3D9BHK8</accession>
<evidence type="ECO:0000313" key="2">
    <source>
        <dbReference type="EMBL" id="REC53023.1"/>
    </source>
</evidence>
<dbReference type="RefSeq" id="WP_115950972.1">
    <property type="nucleotide sequence ID" value="NZ_QNVS01000051.1"/>
</dbReference>
<name>A0A3D9BHK8_9FLAO</name>
<reference evidence="2 3" key="1">
    <citation type="journal article" date="2006" name="Int. J. Syst. Evol. Microbiol.">
        <title>Chryseobacterium piscium sp. nov., isolated from fish of the South Atlantic Ocean off South Africa.</title>
        <authorList>
            <person name="de Beer H."/>
            <person name="Hugo C.J."/>
            <person name="Jooste P.J."/>
            <person name="Vancanneyt M."/>
            <person name="Coenye T."/>
            <person name="Vandamme P."/>
        </authorList>
    </citation>
    <scope>NUCLEOTIDE SEQUENCE [LARGE SCALE GENOMIC DNA]</scope>
    <source>
        <strain evidence="2 3">CCUG 51923</strain>
    </source>
</reference>
<dbReference type="PROSITE" id="PS51257">
    <property type="entry name" value="PROKAR_LIPOPROTEIN"/>
    <property type="match status" value="1"/>
</dbReference>
<proteinExistence type="predicted"/>
<feature type="domain" description="DUF5648" evidence="1">
    <location>
        <begin position="70"/>
        <end position="191"/>
    </location>
</feature>
<protein>
    <recommendedName>
        <fullName evidence="1">DUF5648 domain-containing protein</fullName>
    </recommendedName>
</protein>
<dbReference type="EMBL" id="QNVS01000051">
    <property type="protein sequence ID" value="REC53023.1"/>
    <property type="molecule type" value="Genomic_DNA"/>
</dbReference>
<sequence>MKKILAIFAIGTLVFSIQSCSREDETVLSEVSTNDTKSKSNLVKDSLKFQKDMKAQEIPITWHMAGYVGRYWKSSGNEFVYTTNPNEIPQSFGYSFQVNLGNPSSGNASLTRWYHPSSGDRLLSINNEVAGFSGWINEGQIGYVSTTQQSNNHPIYRYRKYNGGRHLYTRDFSEVGGGNSYWIYEGIVFYINH</sequence>
<dbReference type="InterPro" id="IPR043708">
    <property type="entry name" value="DUF5648"/>
</dbReference>
<dbReference type="AlphaFoldDB" id="A0A3D9BHK8"/>
<gene>
    <name evidence="2" type="ORF">DRF62_14630</name>
</gene>
<evidence type="ECO:0000313" key="3">
    <source>
        <dbReference type="Proteomes" id="UP000256512"/>
    </source>
</evidence>
<organism evidence="2 3">
    <name type="scientific">Chryseobacterium piscium</name>
    <dbReference type="NCBI Taxonomy" id="333702"/>
    <lineage>
        <taxon>Bacteria</taxon>
        <taxon>Pseudomonadati</taxon>
        <taxon>Bacteroidota</taxon>
        <taxon>Flavobacteriia</taxon>
        <taxon>Flavobacteriales</taxon>
        <taxon>Weeksellaceae</taxon>
        <taxon>Chryseobacterium group</taxon>
        <taxon>Chryseobacterium</taxon>
    </lineage>
</organism>
<dbReference type="Pfam" id="PF18885">
    <property type="entry name" value="DUF5648"/>
    <property type="match status" value="1"/>
</dbReference>
<dbReference type="Proteomes" id="UP000256512">
    <property type="component" value="Unassembled WGS sequence"/>
</dbReference>
<keyword evidence="3" id="KW-1185">Reference proteome</keyword>
<evidence type="ECO:0000259" key="1">
    <source>
        <dbReference type="Pfam" id="PF18885"/>
    </source>
</evidence>
<comment type="caution">
    <text evidence="2">The sequence shown here is derived from an EMBL/GenBank/DDBJ whole genome shotgun (WGS) entry which is preliminary data.</text>
</comment>